<dbReference type="PROSITE" id="PS51379">
    <property type="entry name" value="4FE4S_FER_2"/>
    <property type="match status" value="2"/>
</dbReference>
<evidence type="ECO:0000256" key="2">
    <source>
        <dbReference type="ARBA" id="ARBA00023004"/>
    </source>
</evidence>
<dbReference type="InterPro" id="IPR007525">
    <property type="entry name" value="FrhB_FdhB_C"/>
</dbReference>
<evidence type="ECO:0000256" key="3">
    <source>
        <dbReference type="ARBA" id="ARBA00023014"/>
    </source>
</evidence>
<evidence type="ECO:0000259" key="5">
    <source>
        <dbReference type="PROSITE" id="PS51379"/>
    </source>
</evidence>
<dbReference type="SUPFAM" id="SSF54862">
    <property type="entry name" value="4Fe-4S ferredoxins"/>
    <property type="match status" value="1"/>
</dbReference>
<evidence type="ECO:0000256" key="1">
    <source>
        <dbReference type="ARBA" id="ARBA00022723"/>
    </source>
</evidence>
<dbReference type="GO" id="GO:0051536">
    <property type="term" value="F:iron-sulfur cluster binding"/>
    <property type="evidence" value="ECO:0007669"/>
    <property type="project" value="UniProtKB-KW"/>
</dbReference>
<accession>A0A7V0XFI3</accession>
<reference evidence="6" key="1">
    <citation type="journal article" date="2020" name="mSystems">
        <title>Genome- and Community-Level Interaction Insights into Carbon Utilization and Element Cycling Functions of Hydrothermarchaeota in Hydrothermal Sediment.</title>
        <authorList>
            <person name="Zhou Z."/>
            <person name="Liu Y."/>
            <person name="Xu W."/>
            <person name="Pan J."/>
            <person name="Luo Z.H."/>
            <person name="Li M."/>
        </authorList>
    </citation>
    <scope>NUCLEOTIDE SEQUENCE [LARGE SCALE GENOMIC DNA]</scope>
    <source>
        <strain evidence="6">SpSt-1182</strain>
    </source>
</reference>
<dbReference type="Pfam" id="PF04432">
    <property type="entry name" value="FrhB_FdhB_C"/>
    <property type="match status" value="1"/>
</dbReference>
<dbReference type="PANTHER" id="PTHR31332:SF0">
    <property type="entry name" value="7-HYDROXYMETHYL CHLOROPHYLL A REDUCTASE, CHLOROPLASTIC"/>
    <property type="match status" value="1"/>
</dbReference>
<evidence type="ECO:0000256" key="4">
    <source>
        <dbReference type="SAM" id="MobiDB-lite"/>
    </source>
</evidence>
<dbReference type="GO" id="GO:0046872">
    <property type="term" value="F:metal ion binding"/>
    <property type="evidence" value="ECO:0007669"/>
    <property type="project" value="UniProtKB-KW"/>
</dbReference>
<dbReference type="Proteomes" id="UP000885672">
    <property type="component" value="Unassembled WGS sequence"/>
</dbReference>
<keyword evidence="2" id="KW-0408">Iron</keyword>
<comment type="caution">
    <text evidence="6">The sequence shown here is derived from an EMBL/GenBank/DDBJ whole genome shotgun (WGS) entry which is preliminary data.</text>
</comment>
<name>A0A7V0XFI3_UNCW3</name>
<dbReference type="PANTHER" id="PTHR31332">
    <property type="entry name" value="7-HYDROXYMETHYL CHLOROPHYLL A REDUCTASE, CHLOROPLASTIC"/>
    <property type="match status" value="1"/>
</dbReference>
<keyword evidence="3" id="KW-0411">Iron-sulfur</keyword>
<protein>
    <recommendedName>
        <fullName evidence="5">4Fe-4S ferredoxin-type domain-containing protein</fullName>
    </recommendedName>
</protein>
<dbReference type="InterPro" id="IPR007516">
    <property type="entry name" value="Co_F420_Hydgase/DH_bsu_N"/>
</dbReference>
<dbReference type="PROSITE" id="PS00198">
    <property type="entry name" value="4FE4S_FER_1"/>
    <property type="match status" value="1"/>
</dbReference>
<dbReference type="EMBL" id="DSBX01000229">
    <property type="protein sequence ID" value="HDQ99859.1"/>
    <property type="molecule type" value="Genomic_DNA"/>
</dbReference>
<keyword evidence="1" id="KW-0479">Metal-binding</keyword>
<dbReference type="GO" id="GO:0052592">
    <property type="term" value="F:oxidoreductase activity, acting on CH or CH2 groups, with an iron-sulfur protein as acceptor"/>
    <property type="evidence" value="ECO:0007669"/>
    <property type="project" value="TreeGrafter"/>
</dbReference>
<dbReference type="InterPro" id="IPR045220">
    <property type="entry name" value="FRHB/FDHB/HCAR-like"/>
</dbReference>
<gene>
    <name evidence="6" type="ORF">ENN51_06210</name>
</gene>
<feature type="region of interest" description="Disordered" evidence="4">
    <location>
        <begin position="437"/>
        <end position="465"/>
    </location>
</feature>
<feature type="domain" description="4Fe-4S ferredoxin-type" evidence="5">
    <location>
        <begin position="7"/>
        <end position="36"/>
    </location>
</feature>
<feature type="domain" description="4Fe-4S ferredoxin-type" evidence="5">
    <location>
        <begin position="39"/>
        <end position="68"/>
    </location>
</feature>
<dbReference type="Pfam" id="PF12838">
    <property type="entry name" value="Fer4_7"/>
    <property type="match status" value="1"/>
</dbReference>
<dbReference type="InterPro" id="IPR017896">
    <property type="entry name" value="4Fe4S_Fe-S-bd"/>
</dbReference>
<dbReference type="Pfam" id="PF04422">
    <property type="entry name" value="FrhB_FdhB_N"/>
    <property type="match status" value="1"/>
</dbReference>
<proteinExistence type="predicted"/>
<evidence type="ECO:0000313" key="6">
    <source>
        <dbReference type="EMBL" id="HDQ99859.1"/>
    </source>
</evidence>
<dbReference type="InterPro" id="IPR017900">
    <property type="entry name" value="4Fe4S_Fe_S_CS"/>
</dbReference>
<dbReference type="Gene3D" id="3.30.70.20">
    <property type="match status" value="1"/>
</dbReference>
<sequence length="465" mass="49446">MSVPGVVRTIVARGLCSGCGVCVAVCPEASLRMEFNRAGELVAAGGDCRSGCGRCLSVCPGADRPGREPLSLATDAGPGLARTALAGRALPGEFAGSRSSGGLASAFLAGLLETGAVERVLAVTGTAAGPDPDGRLFRFAVMDRAEQVRGAARSCYYPVELSGVLAEVRRTRGRTAVIGLPCAVRAVRNLQALDPVMAGRITVLAGLVCGGTRSRHWAGYLCLVGGGNPAELAEAEFRDREPGQPAREYGFRFRCRDGLPGRVGAAARNAAWARRWFQPEACDCCDDVLADLADVAFMDAGPGRDDQGMVLVRSGQARELFDRLAAAGRVEVEAIADAEVLAAQRGLLRWKQEGLAERLALRTDPPGRRVAPARIARLRRIELGLQLRERRQVVEAFIDCALRRTPARAEAKALRFRLRTLAVRVLHRVVRVAARLERGPGKAGKKAGSRIGPQGQSPHLKPEEA</sequence>
<organism evidence="6">
    <name type="scientific">candidate division WOR-3 bacterium</name>
    <dbReference type="NCBI Taxonomy" id="2052148"/>
    <lineage>
        <taxon>Bacteria</taxon>
        <taxon>Bacteria division WOR-3</taxon>
    </lineage>
</organism>
<dbReference type="AlphaFoldDB" id="A0A7V0XFI3"/>